<proteinExistence type="predicted"/>
<accession>A0A8H6K3B5</accession>
<reference evidence="2" key="1">
    <citation type="journal article" date="2020" name="Phytopathology">
        <title>Genome Sequence Resources of Colletotrichum truncatum, C. plurivorum, C. musicola, and C. sojae: Four Species Pathogenic to Soybean (Glycine max).</title>
        <authorList>
            <person name="Rogerio F."/>
            <person name="Boufleur T.R."/>
            <person name="Ciampi-Guillardi M."/>
            <person name="Sukno S.A."/>
            <person name="Thon M.R."/>
            <person name="Massola Junior N.S."/>
            <person name="Baroncelli R."/>
        </authorList>
    </citation>
    <scope>NUCLEOTIDE SEQUENCE</scope>
    <source>
        <strain evidence="2">LFN0074</strain>
    </source>
</reference>
<evidence type="ECO:0000313" key="3">
    <source>
        <dbReference type="Proteomes" id="UP000639643"/>
    </source>
</evidence>
<feature type="region of interest" description="Disordered" evidence="1">
    <location>
        <begin position="28"/>
        <end position="80"/>
    </location>
</feature>
<dbReference type="Proteomes" id="UP000639643">
    <property type="component" value="Unassembled WGS sequence"/>
</dbReference>
<protein>
    <submittedName>
        <fullName evidence="2">Uncharacterized protein</fullName>
    </submittedName>
</protein>
<dbReference type="EMBL" id="WIGM01000499">
    <property type="protein sequence ID" value="KAF6823526.1"/>
    <property type="molecule type" value="Genomic_DNA"/>
</dbReference>
<dbReference type="AlphaFoldDB" id="A0A8H6K3B5"/>
<keyword evidence="3" id="KW-1185">Reference proteome</keyword>
<evidence type="ECO:0000256" key="1">
    <source>
        <dbReference type="SAM" id="MobiDB-lite"/>
    </source>
</evidence>
<organism evidence="2 3">
    <name type="scientific">Colletotrichum musicola</name>
    <dbReference type="NCBI Taxonomy" id="2175873"/>
    <lineage>
        <taxon>Eukaryota</taxon>
        <taxon>Fungi</taxon>
        <taxon>Dikarya</taxon>
        <taxon>Ascomycota</taxon>
        <taxon>Pezizomycotina</taxon>
        <taxon>Sordariomycetes</taxon>
        <taxon>Hypocreomycetidae</taxon>
        <taxon>Glomerellales</taxon>
        <taxon>Glomerellaceae</taxon>
        <taxon>Colletotrichum</taxon>
        <taxon>Colletotrichum orchidearum species complex</taxon>
    </lineage>
</organism>
<gene>
    <name evidence="2" type="ORF">CMUS01_10646</name>
</gene>
<sequence>MTLDARDPRQLQRIPRTAEQMQLKLIRRSPSYDDELRGNNRRPQAEPCLRVCDDADLGRGTTQRPDNSSHEPTKVKRVRL</sequence>
<name>A0A8H6K3B5_9PEZI</name>
<evidence type="ECO:0000313" key="2">
    <source>
        <dbReference type="EMBL" id="KAF6823526.1"/>
    </source>
</evidence>
<comment type="caution">
    <text evidence="2">The sequence shown here is derived from an EMBL/GenBank/DDBJ whole genome shotgun (WGS) entry which is preliminary data.</text>
</comment>